<accession>A0ABX8CB69</accession>
<dbReference type="InterPro" id="IPR051311">
    <property type="entry name" value="DedA_domain"/>
</dbReference>
<evidence type="ECO:0000256" key="1">
    <source>
        <dbReference type="ARBA" id="ARBA00004651"/>
    </source>
</evidence>
<dbReference type="PANTHER" id="PTHR42709">
    <property type="entry name" value="ALKALINE PHOSPHATASE LIKE PROTEIN"/>
    <property type="match status" value="1"/>
</dbReference>
<evidence type="ECO:0000313" key="10">
    <source>
        <dbReference type="Proteomes" id="UP000678016"/>
    </source>
</evidence>
<protein>
    <submittedName>
        <fullName evidence="9">VTT domain-containing protein</fullName>
    </submittedName>
</protein>
<evidence type="ECO:0000313" key="9">
    <source>
        <dbReference type="EMBL" id="QUX31667.1"/>
    </source>
</evidence>
<dbReference type="Proteomes" id="UP000678016">
    <property type="component" value="Chromosome"/>
</dbReference>
<reference evidence="10" key="1">
    <citation type="submission" date="2021-05" db="EMBL/GenBank/DDBJ databases">
        <title>Direct Submission.</title>
        <authorList>
            <person name="Li K."/>
            <person name="Gao J."/>
        </authorList>
    </citation>
    <scope>NUCLEOTIDE SEQUENCE [LARGE SCALE GENOMIC DNA]</scope>
    <source>
        <strain evidence="10">HDS12</strain>
    </source>
</reference>
<gene>
    <name evidence="9" type="ORF">KGD83_08915</name>
</gene>
<dbReference type="EMBL" id="CP074132">
    <property type="protein sequence ID" value="QUX31667.1"/>
    <property type="molecule type" value="Genomic_DNA"/>
</dbReference>
<feature type="transmembrane region" description="Helical" evidence="7">
    <location>
        <begin position="89"/>
        <end position="108"/>
    </location>
</feature>
<keyword evidence="6 7" id="KW-0472">Membrane</keyword>
<proteinExistence type="inferred from homology"/>
<comment type="similarity">
    <text evidence="2">Belongs to the DedA family.</text>
</comment>
<keyword evidence="4 7" id="KW-0812">Transmembrane</keyword>
<feature type="transmembrane region" description="Helical" evidence="7">
    <location>
        <begin position="61"/>
        <end position="83"/>
    </location>
</feature>
<feature type="domain" description="VTT" evidence="8">
    <location>
        <begin position="13"/>
        <end position="81"/>
    </location>
</feature>
<evidence type="ECO:0000256" key="4">
    <source>
        <dbReference type="ARBA" id="ARBA00022692"/>
    </source>
</evidence>
<evidence type="ECO:0000256" key="2">
    <source>
        <dbReference type="ARBA" id="ARBA00010792"/>
    </source>
</evidence>
<keyword evidence="3" id="KW-1003">Cell membrane</keyword>
<name>A0ABX8CB69_9ACTN</name>
<dbReference type="InterPro" id="IPR032816">
    <property type="entry name" value="VTT_dom"/>
</dbReference>
<comment type="subcellular location">
    <subcellularLocation>
        <location evidence="1">Cell membrane</location>
        <topology evidence="1">Multi-pass membrane protein</topology>
    </subcellularLocation>
</comment>
<evidence type="ECO:0000256" key="7">
    <source>
        <dbReference type="SAM" id="Phobius"/>
    </source>
</evidence>
<evidence type="ECO:0000256" key="3">
    <source>
        <dbReference type="ARBA" id="ARBA00022475"/>
    </source>
</evidence>
<evidence type="ECO:0000256" key="6">
    <source>
        <dbReference type="ARBA" id="ARBA00023136"/>
    </source>
</evidence>
<dbReference type="Pfam" id="PF09335">
    <property type="entry name" value="VTT_dom"/>
    <property type="match status" value="1"/>
</dbReference>
<dbReference type="PANTHER" id="PTHR42709:SF6">
    <property type="entry name" value="UNDECAPRENYL PHOSPHATE TRANSPORTER A"/>
    <property type="match status" value="1"/>
</dbReference>
<keyword evidence="10" id="KW-1185">Reference proteome</keyword>
<evidence type="ECO:0000256" key="5">
    <source>
        <dbReference type="ARBA" id="ARBA00022989"/>
    </source>
</evidence>
<keyword evidence="5 7" id="KW-1133">Transmembrane helix</keyword>
<sequence length="128" mass="13527">MGWRALTRLERGERGRRAAGWAQRRIERYGGPGTAASRFVPGGQTAFSVTAGMLAYPLGRYVLYSAVGAALWAVCGTLAGSLGGRALAAGNWIGLVVALLAVVLLFLAPKLLRRGTGRIPTTDRAGEW</sequence>
<organism evidence="9 10">
    <name type="scientific">Nocardiopsis akebiae</name>
    <dbReference type="NCBI Taxonomy" id="2831968"/>
    <lineage>
        <taxon>Bacteria</taxon>
        <taxon>Bacillati</taxon>
        <taxon>Actinomycetota</taxon>
        <taxon>Actinomycetes</taxon>
        <taxon>Streptosporangiales</taxon>
        <taxon>Nocardiopsidaceae</taxon>
        <taxon>Nocardiopsis</taxon>
    </lineage>
</organism>
<evidence type="ECO:0000259" key="8">
    <source>
        <dbReference type="Pfam" id="PF09335"/>
    </source>
</evidence>